<dbReference type="InterPro" id="IPR058533">
    <property type="entry name" value="Cation_efflux_TM"/>
</dbReference>
<dbReference type="InterPro" id="IPR027469">
    <property type="entry name" value="Cation_efflux_TMD_sf"/>
</dbReference>
<dbReference type="PANTHER" id="PTHR43840:SF15">
    <property type="entry name" value="MITOCHONDRIAL METAL TRANSPORTER 1-RELATED"/>
    <property type="match status" value="1"/>
</dbReference>
<evidence type="ECO:0000256" key="1">
    <source>
        <dbReference type="ARBA" id="ARBA00004141"/>
    </source>
</evidence>
<comment type="caution">
    <text evidence="8">The sequence shown here is derived from an EMBL/GenBank/DDBJ whole genome shotgun (WGS) entry which is preliminary data.</text>
</comment>
<dbReference type="Gene3D" id="1.20.1510.10">
    <property type="entry name" value="Cation efflux protein transmembrane domain"/>
    <property type="match status" value="1"/>
</dbReference>
<keyword evidence="3 6" id="KW-0812">Transmembrane</keyword>
<dbReference type="Pfam" id="PF01545">
    <property type="entry name" value="Cation_efflux"/>
    <property type="match status" value="1"/>
</dbReference>
<feature type="transmembrane region" description="Helical" evidence="6">
    <location>
        <begin position="116"/>
        <end position="134"/>
    </location>
</feature>
<feature type="transmembrane region" description="Helical" evidence="6">
    <location>
        <begin position="179"/>
        <end position="198"/>
    </location>
</feature>
<dbReference type="GO" id="GO:0015341">
    <property type="term" value="F:zinc efflux antiporter activity"/>
    <property type="evidence" value="ECO:0007669"/>
    <property type="project" value="TreeGrafter"/>
</dbReference>
<feature type="transmembrane region" description="Helical" evidence="6">
    <location>
        <begin position="155"/>
        <end position="173"/>
    </location>
</feature>
<evidence type="ECO:0000256" key="4">
    <source>
        <dbReference type="ARBA" id="ARBA00022989"/>
    </source>
</evidence>
<dbReference type="GO" id="GO:0015086">
    <property type="term" value="F:cadmium ion transmembrane transporter activity"/>
    <property type="evidence" value="ECO:0007669"/>
    <property type="project" value="TreeGrafter"/>
</dbReference>
<dbReference type="PANTHER" id="PTHR43840">
    <property type="entry name" value="MITOCHONDRIAL METAL TRANSPORTER 1-RELATED"/>
    <property type="match status" value="1"/>
</dbReference>
<reference evidence="8 9" key="1">
    <citation type="submission" date="2019-02" db="EMBL/GenBank/DDBJ databases">
        <title>Peptostreptococcaceae bacterium ZHW00191 nov., a new bacterium isolated from the human gut.</title>
        <authorList>
            <person name="Zhou H.-W."/>
            <person name="Chen X.-J."/>
        </authorList>
    </citation>
    <scope>NUCLEOTIDE SEQUENCE [LARGE SCALE GENOMIC DNA]</scope>
    <source>
        <strain evidence="8 9">ZHW00191</strain>
    </source>
</reference>
<keyword evidence="5 6" id="KW-0472">Membrane</keyword>
<evidence type="ECO:0000256" key="5">
    <source>
        <dbReference type="ARBA" id="ARBA00023136"/>
    </source>
</evidence>
<name>A0A544QWL6_9FIRM</name>
<accession>A0A544QWL6</accession>
<evidence type="ECO:0000313" key="9">
    <source>
        <dbReference type="Proteomes" id="UP000317863"/>
    </source>
</evidence>
<keyword evidence="4 6" id="KW-1133">Transmembrane helix</keyword>
<dbReference type="EMBL" id="SGJB01000004">
    <property type="protein sequence ID" value="TQQ85089.1"/>
    <property type="molecule type" value="Genomic_DNA"/>
</dbReference>
<protein>
    <submittedName>
        <fullName evidence="8">Iron transporter</fullName>
    </submittedName>
</protein>
<dbReference type="GO" id="GO:0005886">
    <property type="term" value="C:plasma membrane"/>
    <property type="evidence" value="ECO:0007669"/>
    <property type="project" value="TreeGrafter"/>
</dbReference>
<dbReference type="SUPFAM" id="SSF161111">
    <property type="entry name" value="Cation efflux protein transmembrane domain-like"/>
    <property type="match status" value="1"/>
</dbReference>
<evidence type="ECO:0000256" key="6">
    <source>
        <dbReference type="SAM" id="Phobius"/>
    </source>
</evidence>
<gene>
    <name evidence="8" type="ORF">EXD82_03060</name>
</gene>
<evidence type="ECO:0000259" key="7">
    <source>
        <dbReference type="Pfam" id="PF01545"/>
    </source>
</evidence>
<feature type="transmembrane region" description="Helical" evidence="6">
    <location>
        <begin position="12"/>
        <end position="32"/>
    </location>
</feature>
<comment type="subcellular location">
    <subcellularLocation>
        <location evidence="1">Membrane</location>
        <topology evidence="1">Multi-pass membrane protein</topology>
    </subcellularLocation>
</comment>
<dbReference type="GO" id="GO:0006882">
    <property type="term" value="P:intracellular zinc ion homeostasis"/>
    <property type="evidence" value="ECO:0007669"/>
    <property type="project" value="TreeGrafter"/>
</dbReference>
<organism evidence="8 9">
    <name type="scientific">Peptacetobacter hominis</name>
    <dbReference type="NCBI Taxonomy" id="2743610"/>
    <lineage>
        <taxon>Bacteria</taxon>
        <taxon>Bacillati</taxon>
        <taxon>Bacillota</taxon>
        <taxon>Clostridia</taxon>
        <taxon>Peptostreptococcales</taxon>
        <taxon>Peptostreptococcaceae</taxon>
        <taxon>Peptacetobacter</taxon>
    </lineage>
</organism>
<dbReference type="RefSeq" id="WP_142535446.1">
    <property type="nucleotide sequence ID" value="NZ_SGJB01000004.1"/>
</dbReference>
<sequence length="297" mass="33808">MTKTEKVEKRILWLSFAAGVATVIAEFAMAIYTGSQSVLMDAAYDSSELIIIGLTLFLTPLFHKPISEKRPFGYAQLESVLIIIKCFMILAVTIGLTINSIEIILSGGNRVDTSQIGIFQVGMGCVGIVILIFMQMMNKKISSPIADIEIYDWKLDIVYSWGMAIAFTAATLIEKTSFAWMSAYFDQVMAIIVVFAMMPEVIRMLVKSFKDVFLFSPEDEVMDEIKEKSEPIMEKYGFETEFFDVTRTGRRIWISVYFSTEEKYVSIDEINMATREIKKEMNEIFEHCECELVINTD</sequence>
<feature type="transmembrane region" description="Helical" evidence="6">
    <location>
        <begin position="44"/>
        <end position="62"/>
    </location>
</feature>
<evidence type="ECO:0000256" key="2">
    <source>
        <dbReference type="ARBA" id="ARBA00022448"/>
    </source>
</evidence>
<feature type="transmembrane region" description="Helical" evidence="6">
    <location>
        <begin position="74"/>
        <end position="96"/>
    </location>
</feature>
<proteinExistence type="predicted"/>
<dbReference type="Proteomes" id="UP000317863">
    <property type="component" value="Unassembled WGS sequence"/>
</dbReference>
<keyword evidence="9" id="KW-1185">Reference proteome</keyword>
<dbReference type="GO" id="GO:0015093">
    <property type="term" value="F:ferrous iron transmembrane transporter activity"/>
    <property type="evidence" value="ECO:0007669"/>
    <property type="project" value="TreeGrafter"/>
</dbReference>
<keyword evidence="2" id="KW-0813">Transport</keyword>
<feature type="domain" description="Cation efflux protein transmembrane" evidence="7">
    <location>
        <begin position="12"/>
        <end position="210"/>
    </location>
</feature>
<dbReference type="InterPro" id="IPR050291">
    <property type="entry name" value="CDF_Transporter"/>
</dbReference>
<evidence type="ECO:0000313" key="8">
    <source>
        <dbReference type="EMBL" id="TQQ85089.1"/>
    </source>
</evidence>
<evidence type="ECO:0000256" key="3">
    <source>
        <dbReference type="ARBA" id="ARBA00022692"/>
    </source>
</evidence>
<dbReference type="AlphaFoldDB" id="A0A544QWL6"/>
<dbReference type="OrthoDB" id="1926678at2"/>